<comment type="similarity">
    <text evidence="2">Belongs to the PA-phosphatase related phosphoesterase family.</text>
</comment>
<dbReference type="GO" id="GO:0016020">
    <property type="term" value="C:membrane"/>
    <property type="evidence" value="ECO:0007669"/>
    <property type="project" value="UniProtKB-SubCell"/>
</dbReference>
<dbReference type="InterPro" id="IPR036938">
    <property type="entry name" value="PAP2/HPO_sf"/>
</dbReference>
<dbReference type="InterPro" id="IPR043216">
    <property type="entry name" value="PAP-like"/>
</dbReference>
<dbReference type="FunCoup" id="Q4D0H9">
    <property type="interactions" value="61"/>
</dbReference>
<dbReference type="SUPFAM" id="SSF48317">
    <property type="entry name" value="Acid phosphatase/Vanadium-dependent haloperoxidase"/>
    <property type="match status" value="1"/>
</dbReference>
<keyword evidence="9" id="KW-1185">Reference proteome</keyword>
<dbReference type="GO" id="GO:0046839">
    <property type="term" value="P:phospholipid dephosphorylation"/>
    <property type="evidence" value="ECO:0007669"/>
    <property type="project" value="TreeGrafter"/>
</dbReference>
<feature type="transmembrane region" description="Helical" evidence="6">
    <location>
        <begin position="93"/>
        <end position="116"/>
    </location>
</feature>
<feature type="transmembrane region" description="Helical" evidence="6">
    <location>
        <begin position="122"/>
        <end position="143"/>
    </location>
</feature>
<gene>
    <name evidence="8" type="ORF">Tc00.1047053511355.30</name>
</gene>
<reference evidence="8 9" key="1">
    <citation type="journal article" date="2005" name="Science">
        <title>The genome sequence of Trypanosoma cruzi, etiologic agent of Chagas disease.</title>
        <authorList>
            <person name="El-Sayed N.M."/>
            <person name="Myler P.J."/>
            <person name="Bartholomeu D.C."/>
            <person name="Nilsson D."/>
            <person name="Aggarwal G."/>
            <person name="Tran A.N."/>
            <person name="Ghedin E."/>
            <person name="Worthey E.A."/>
            <person name="Delcher A.L."/>
            <person name="Blandin G."/>
            <person name="Westenberger S.J."/>
            <person name="Caler E."/>
            <person name="Cerqueira G.C."/>
            <person name="Branche C."/>
            <person name="Haas B."/>
            <person name="Anupama A."/>
            <person name="Arner E."/>
            <person name="Aslund L."/>
            <person name="Attipoe P."/>
            <person name="Bontempi E."/>
            <person name="Bringaud F."/>
            <person name="Burton P."/>
            <person name="Cadag E."/>
            <person name="Campbell D.A."/>
            <person name="Carrington M."/>
            <person name="Crabtree J."/>
            <person name="Darban H."/>
            <person name="da Silveira J.F."/>
            <person name="de Jong P."/>
            <person name="Edwards K."/>
            <person name="Englund P.T."/>
            <person name="Fazelina G."/>
            <person name="Feldblyum T."/>
            <person name="Ferella M."/>
            <person name="Frasch A.C."/>
            <person name="Gull K."/>
            <person name="Horn D."/>
            <person name="Hou L."/>
            <person name="Huang Y."/>
            <person name="Kindlund E."/>
            <person name="Klingbeil M."/>
            <person name="Kluge S."/>
            <person name="Koo H."/>
            <person name="Lacerda D."/>
            <person name="Levin M.J."/>
            <person name="Lorenzi H."/>
            <person name="Louie T."/>
            <person name="Machado C.R."/>
            <person name="McCulloch R."/>
            <person name="McKenna A."/>
            <person name="Mizuno Y."/>
            <person name="Mottram J.C."/>
            <person name="Nelson S."/>
            <person name="Ochaya S."/>
            <person name="Osoegawa K."/>
            <person name="Pai G."/>
            <person name="Parsons M."/>
            <person name="Pentony M."/>
            <person name="Pettersson U."/>
            <person name="Pop M."/>
            <person name="Ramirez J.L."/>
            <person name="Rinta J."/>
            <person name="Robertson L."/>
            <person name="Salzberg S.L."/>
            <person name="Sanchez D.O."/>
            <person name="Seyler A."/>
            <person name="Sharma R."/>
            <person name="Shetty J."/>
            <person name="Simpson A.J."/>
            <person name="Sisk E."/>
            <person name="Tammi M.T."/>
            <person name="Tarleton R."/>
            <person name="Teixeira S."/>
            <person name="Van Aken S."/>
            <person name="Vogt C."/>
            <person name="Ward P.N."/>
            <person name="Wickstead B."/>
            <person name="Wortman J."/>
            <person name="White O."/>
            <person name="Fraser C.M."/>
            <person name="Stuart K.D."/>
            <person name="Andersson B."/>
        </authorList>
    </citation>
    <scope>NUCLEOTIDE SEQUENCE [LARGE SCALE GENOMIC DNA]</scope>
    <source>
        <strain evidence="8 9">CL Brener</strain>
    </source>
</reference>
<organism evidence="8 9">
    <name type="scientific">Trypanosoma cruzi (strain CL Brener)</name>
    <dbReference type="NCBI Taxonomy" id="353153"/>
    <lineage>
        <taxon>Eukaryota</taxon>
        <taxon>Discoba</taxon>
        <taxon>Euglenozoa</taxon>
        <taxon>Kinetoplastea</taxon>
        <taxon>Metakinetoplastina</taxon>
        <taxon>Trypanosomatida</taxon>
        <taxon>Trypanosomatidae</taxon>
        <taxon>Trypanosoma</taxon>
        <taxon>Schizotrypanum</taxon>
    </lineage>
</organism>
<evidence type="ECO:0000256" key="6">
    <source>
        <dbReference type="SAM" id="Phobius"/>
    </source>
</evidence>
<dbReference type="KEGG" id="tcr:511355.30"/>
<comment type="subcellular location">
    <subcellularLocation>
        <location evidence="1">Membrane</location>
        <topology evidence="1">Multi-pass membrane protein</topology>
    </subcellularLocation>
</comment>
<dbReference type="STRING" id="353153.Q4D0H9"/>
<dbReference type="PaxDb" id="353153-Q4D0H9"/>
<evidence type="ECO:0000256" key="3">
    <source>
        <dbReference type="ARBA" id="ARBA00022692"/>
    </source>
</evidence>
<dbReference type="RefSeq" id="XP_807881.1">
    <property type="nucleotide sequence ID" value="XM_802788.1"/>
</dbReference>
<dbReference type="SMART" id="SM00014">
    <property type="entry name" value="acidPPc"/>
    <property type="match status" value="1"/>
</dbReference>
<evidence type="ECO:0000256" key="4">
    <source>
        <dbReference type="ARBA" id="ARBA00022989"/>
    </source>
</evidence>
<feature type="transmembrane region" description="Helical" evidence="6">
    <location>
        <begin position="262"/>
        <end position="283"/>
    </location>
</feature>
<dbReference type="AlphaFoldDB" id="Q4D0H9"/>
<evidence type="ECO:0000256" key="2">
    <source>
        <dbReference type="ARBA" id="ARBA00008816"/>
    </source>
</evidence>
<dbReference type="InParanoid" id="Q4D0H9"/>
<accession>Q4D0H9</accession>
<dbReference type="Gene3D" id="1.20.144.10">
    <property type="entry name" value="Phosphatidic acid phosphatase type 2/haloperoxidase"/>
    <property type="match status" value="1"/>
</dbReference>
<evidence type="ECO:0000256" key="1">
    <source>
        <dbReference type="ARBA" id="ARBA00004141"/>
    </source>
</evidence>
<dbReference type="Pfam" id="PF01569">
    <property type="entry name" value="PAP2"/>
    <property type="match status" value="1"/>
</dbReference>
<dbReference type="InterPro" id="IPR000326">
    <property type="entry name" value="PAP2/HPO"/>
</dbReference>
<keyword evidence="5 6" id="KW-0472">Membrane</keyword>
<dbReference type="GeneID" id="3538187"/>
<dbReference type="CDD" id="cd03390">
    <property type="entry name" value="PAP2_containing_1_like"/>
    <property type="match status" value="1"/>
</dbReference>
<evidence type="ECO:0000313" key="9">
    <source>
        <dbReference type="Proteomes" id="UP000002296"/>
    </source>
</evidence>
<dbReference type="GO" id="GO:0008195">
    <property type="term" value="F:phosphatidate phosphatase activity"/>
    <property type="evidence" value="ECO:0007669"/>
    <property type="project" value="TreeGrafter"/>
</dbReference>
<sequence length="317" mass="35737">MSACVRVVVVFFFLCVCVSFSLFFVPFSPLWGVSVGMDINRLVLYWKNYQLLDFVLGLFLLIFSSILVFVVPPYCRPFSWNDPTINYPYVTNVAFPAWSLLLMFVLALIFYVAVLTSLGGPIWVWLKAQTLAVISQLVVVNLLKIYAGRIRPDYLERLRSLGIDENTYAKIDVKYMSSTEFYCKLGVEHRVLREGRLSFPSGHSSTSFSVLAFMSLFLFAHTQPSSRGGSFLRLILSLSPLAIAFLCAVSRTRDYWHHFDDIVAGALIGTVSALMCFYNAFYITEDGRCVARVIELAQQEERAGEISNGRPLSVVVA</sequence>
<dbReference type="Proteomes" id="UP000002296">
    <property type="component" value="Unassembled WGS sequence"/>
</dbReference>
<dbReference type="OMA" id="NQHRYIE"/>
<comment type="caution">
    <text evidence="8">The sequence shown here is derived from an EMBL/GenBank/DDBJ whole genome shotgun (WGS) entry which is preliminary data.</text>
</comment>
<evidence type="ECO:0000256" key="5">
    <source>
        <dbReference type="ARBA" id="ARBA00023136"/>
    </source>
</evidence>
<name>Q4D0H9_TRYCC</name>
<dbReference type="EMBL" id="AAHK01001301">
    <property type="protein sequence ID" value="EAN86030.1"/>
    <property type="molecule type" value="Genomic_DNA"/>
</dbReference>
<keyword evidence="3 6" id="KW-0812">Transmembrane</keyword>
<feature type="transmembrane region" description="Helical" evidence="6">
    <location>
        <begin position="51"/>
        <end position="72"/>
    </location>
</feature>
<dbReference type="PANTHER" id="PTHR10165:SF35">
    <property type="entry name" value="RE23632P"/>
    <property type="match status" value="1"/>
</dbReference>
<evidence type="ECO:0000313" key="8">
    <source>
        <dbReference type="EMBL" id="EAN86030.1"/>
    </source>
</evidence>
<keyword evidence="4 6" id="KW-1133">Transmembrane helix</keyword>
<dbReference type="eggNOG" id="KOG3030">
    <property type="taxonomic scope" value="Eukaryota"/>
</dbReference>
<feature type="transmembrane region" description="Helical" evidence="6">
    <location>
        <begin position="231"/>
        <end position="250"/>
    </location>
</feature>
<dbReference type="PANTHER" id="PTHR10165">
    <property type="entry name" value="LIPID PHOSPHATE PHOSPHATASE"/>
    <property type="match status" value="1"/>
</dbReference>
<proteinExistence type="inferred from homology"/>
<evidence type="ECO:0000259" key="7">
    <source>
        <dbReference type="SMART" id="SM00014"/>
    </source>
</evidence>
<feature type="domain" description="Phosphatidic acid phosphatase type 2/haloperoxidase" evidence="7">
    <location>
        <begin position="125"/>
        <end position="277"/>
    </location>
</feature>
<dbReference type="GO" id="GO:0006644">
    <property type="term" value="P:phospholipid metabolic process"/>
    <property type="evidence" value="ECO:0007669"/>
    <property type="project" value="InterPro"/>
</dbReference>
<feature type="transmembrane region" description="Helical" evidence="6">
    <location>
        <begin position="7"/>
        <end position="31"/>
    </location>
</feature>
<protein>
    <submittedName>
        <fullName evidence="8">Phosphatidic acid phosphatase protein, putative</fullName>
    </submittedName>
</protein>